<dbReference type="RefSeq" id="WP_251348155.1">
    <property type="nucleotide sequence ID" value="NZ_JAMQGR010000001.1"/>
</dbReference>
<comment type="caution">
    <text evidence="2">The sequence shown here is derived from an EMBL/GenBank/DDBJ whole genome shotgun (WGS) entry which is preliminary data.</text>
</comment>
<keyword evidence="3" id="KW-1185">Reference proteome</keyword>
<evidence type="ECO:0000313" key="2">
    <source>
        <dbReference type="EMBL" id="MCM2564093.1"/>
    </source>
</evidence>
<accession>A0ABT0WLC7</accession>
<proteinExistence type="predicted"/>
<feature type="signal peptide" evidence="1">
    <location>
        <begin position="1"/>
        <end position="22"/>
    </location>
</feature>
<gene>
    <name evidence="2" type="ORF">NCG91_00640</name>
</gene>
<dbReference type="EMBL" id="JAMQGR010000001">
    <property type="protein sequence ID" value="MCM2564093.1"/>
    <property type="molecule type" value="Genomic_DNA"/>
</dbReference>
<evidence type="ECO:0000256" key="1">
    <source>
        <dbReference type="SAM" id="SignalP"/>
    </source>
</evidence>
<evidence type="ECO:0000313" key="3">
    <source>
        <dbReference type="Proteomes" id="UP001202243"/>
    </source>
</evidence>
<sequence>MKKNLHKLLPLAAACAATLMLAACGGGSSTPADPVAPVAPIPPVVPVAPPPATTLSGTAAVGAPVAGSVIAIDSKGKVSVAVSTGAGGAYTLDVGGMTAPFLLSITGTAGGKQVTMNSIATAAGQTVNITPLTDLIVSTASGQPGGAALASVCAPVANAVPAACTAALANAATQQRLDAAIAAVVAMIKPINTSNTNPLTGAFVANGTGMDAVLDQILVAPAEAQGAMATVTLIATNSTLGSVTLPAAAGGAATIPAATPPSDADLLKANAAASVLPEIRACMASLSALYPKTGFVAPSTAAVSPFIDSAFNMGTGVGQAEIVSALTSTDQAAHAGLTIEALGLASVNMQPLSTDEIATLTSSSSTSTSRVADFINNRLGAGATAIGFTAGKPSSAWVQLRIGTDAGMLNWKLVKTSDTSACAGGWKLAGSGHLDMHMNARIQRSLDGAGAATFAREWAAHVELDTVLQDNPAINKIDVRGPGLTTFGDFQIPGTAGSKLQLILPATGYTHMRIADSNGAASAFYNNAEAIQSCQDLASLPAGTPGLGAGTACIDETKVAPGKVYVWTLKTANGPVSAFPFQINAVPLSKAFARANQASLFATITSITPAKLSSIPAATLLDGAVTFNYTQSATYGSKMDNCGLYLFNGATPVLNAEQNAVGQETACTFTTSGLNSLASNVADPAQSGSSLFKFTGPVTNGGLWVTTIVLGNQASSGQPYPN</sequence>
<organism evidence="2 3">
    <name type="scientific">Janthinobacterium kumbetense</name>
    <dbReference type="NCBI Taxonomy" id="2950280"/>
    <lineage>
        <taxon>Bacteria</taxon>
        <taxon>Pseudomonadati</taxon>
        <taxon>Pseudomonadota</taxon>
        <taxon>Betaproteobacteria</taxon>
        <taxon>Burkholderiales</taxon>
        <taxon>Oxalobacteraceae</taxon>
        <taxon>Janthinobacterium</taxon>
    </lineage>
</organism>
<reference evidence="2 3" key="1">
    <citation type="submission" date="2022-06" db="EMBL/GenBank/DDBJ databases">
        <title>Janthinobacterium kumbetensis sp. nov., isolated from spring water in Turkey.</title>
        <authorList>
            <person name="Inan Bektas K."/>
            <person name="Belduz A.A."/>
            <person name="Canakci S."/>
            <person name="Nalcaoglu A."/>
            <person name="Ceylan E."/>
            <person name="Kati H."/>
        </authorList>
    </citation>
    <scope>NUCLEOTIDE SEQUENCE [LARGE SCALE GENOMIC DNA]</scope>
    <source>
        <strain evidence="2 3">GK</strain>
    </source>
</reference>
<dbReference type="Proteomes" id="UP001202243">
    <property type="component" value="Unassembled WGS sequence"/>
</dbReference>
<feature type="chain" id="PRO_5046978804" description="Bacterial Ig domain-containing protein" evidence="1">
    <location>
        <begin position="23"/>
        <end position="722"/>
    </location>
</feature>
<protein>
    <recommendedName>
        <fullName evidence="4">Bacterial Ig domain-containing protein</fullName>
    </recommendedName>
</protein>
<evidence type="ECO:0008006" key="4">
    <source>
        <dbReference type="Google" id="ProtNLM"/>
    </source>
</evidence>
<dbReference type="PROSITE" id="PS51257">
    <property type="entry name" value="PROKAR_LIPOPROTEIN"/>
    <property type="match status" value="1"/>
</dbReference>
<keyword evidence="1" id="KW-0732">Signal</keyword>
<name>A0ABT0WLC7_9BURK</name>